<feature type="region of interest" description="Disordered" evidence="1">
    <location>
        <begin position="1"/>
        <end position="49"/>
    </location>
</feature>
<dbReference type="AlphaFoldDB" id="A0A1G9V4V6"/>
<protein>
    <submittedName>
        <fullName evidence="2">Uncharacterized protein</fullName>
    </submittedName>
</protein>
<sequence length="86" mass="8632">MREDDGVPVAGCVPAAASPSGLAPVDGDALADDDVPEDGAGEVPEGVPVDVPEATVDSTALPFCRLVALSRGAGDRRELSSCAELR</sequence>
<feature type="compositionally biased region" description="Acidic residues" evidence="1">
    <location>
        <begin position="29"/>
        <end position="40"/>
    </location>
</feature>
<evidence type="ECO:0000313" key="2">
    <source>
        <dbReference type="EMBL" id="SDM66885.1"/>
    </source>
</evidence>
<evidence type="ECO:0000313" key="3">
    <source>
        <dbReference type="Proteomes" id="UP000199063"/>
    </source>
</evidence>
<organism evidence="2 3">
    <name type="scientific">Streptomyces wuyuanensis</name>
    <dbReference type="NCBI Taxonomy" id="1196353"/>
    <lineage>
        <taxon>Bacteria</taxon>
        <taxon>Bacillati</taxon>
        <taxon>Actinomycetota</taxon>
        <taxon>Actinomycetes</taxon>
        <taxon>Kitasatosporales</taxon>
        <taxon>Streptomycetaceae</taxon>
        <taxon>Streptomyces</taxon>
    </lineage>
</organism>
<reference evidence="3" key="1">
    <citation type="submission" date="2016-10" db="EMBL/GenBank/DDBJ databases">
        <authorList>
            <person name="Varghese N."/>
            <person name="Submissions S."/>
        </authorList>
    </citation>
    <scope>NUCLEOTIDE SEQUENCE [LARGE SCALE GENOMIC DNA]</scope>
    <source>
        <strain evidence="3">CGMCC 4.7042</strain>
    </source>
</reference>
<proteinExistence type="predicted"/>
<dbReference type="Proteomes" id="UP000199063">
    <property type="component" value="Unassembled WGS sequence"/>
</dbReference>
<keyword evidence="3" id="KW-1185">Reference proteome</keyword>
<feature type="compositionally biased region" description="Low complexity" evidence="1">
    <location>
        <begin position="7"/>
        <end position="21"/>
    </location>
</feature>
<gene>
    <name evidence="2" type="ORF">SAMN05444921_111215</name>
</gene>
<name>A0A1G9V4V6_9ACTN</name>
<accession>A0A1G9V4V6</accession>
<evidence type="ECO:0000256" key="1">
    <source>
        <dbReference type="SAM" id="MobiDB-lite"/>
    </source>
</evidence>
<dbReference type="EMBL" id="FNHI01000011">
    <property type="protein sequence ID" value="SDM66885.1"/>
    <property type="molecule type" value="Genomic_DNA"/>
</dbReference>